<evidence type="ECO:0000313" key="2">
    <source>
        <dbReference type="Proteomes" id="UP000042527"/>
    </source>
</evidence>
<keyword evidence="2" id="KW-1185">Reference proteome</keyword>
<dbReference type="EMBL" id="CDNC01000025">
    <property type="protein sequence ID" value="CEM62393.1"/>
    <property type="molecule type" value="Genomic_DNA"/>
</dbReference>
<evidence type="ECO:0000313" key="1">
    <source>
        <dbReference type="EMBL" id="CEM62393.1"/>
    </source>
</evidence>
<proteinExistence type="predicted"/>
<dbReference type="OrthoDB" id="356041at2"/>
<protein>
    <recommendedName>
        <fullName evidence="3">Radical SAM protein</fullName>
    </recommendedName>
</protein>
<sequence>MEIKKNSANLKVKLLLNGIRIDDTAYEGLGTIYKEYQYGYNDSNWMKHSKQQIIPSELLLPGDIVVAPHLRPASPYLIKRIDDTMYVIDEKKDMLLSSIDYLKRPKLWDLELTDGSKVKQYLNVYGMNCLNLFIVANCEFWTEGMPCVFCSLQPTQNLHREVVINKSVEKIEEALKLAFSSGDNLEWMIITGGSLKDRKLELKRYCDVLNVVKKYIPKEWNGRINGNAALLPTDNESDLIQLHETGIAHPSYNLEVWGKELFQSYCKGKEQYASFDSILETYKKSVKIWGTGEVWCNFVGGLSSISDLKEGFKYMADMGVVPGANIFHLDPKAIGVNMGIDEPSEEYVLEMYRCLADIYKQYEYKPFFSEKVLRNSLSNEMYNGWL</sequence>
<reference evidence="2" key="1">
    <citation type="submission" date="2015-01" db="EMBL/GenBank/DDBJ databases">
        <authorList>
            <person name="Manzoor Shahid"/>
            <person name="Zubair Saima"/>
        </authorList>
    </citation>
    <scope>NUCLEOTIDE SEQUENCE [LARGE SCALE GENOMIC DNA]</scope>
    <source>
        <strain evidence="2">V1</strain>
    </source>
</reference>
<evidence type="ECO:0008006" key="3">
    <source>
        <dbReference type="Google" id="ProtNLM"/>
    </source>
</evidence>
<name>A0A0B7GV53_TREPH</name>
<organism evidence="1 2">
    <name type="scientific">Treponema phagedenis</name>
    <dbReference type="NCBI Taxonomy" id="162"/>
    <lineage>
        <taxon>Bacteria</taxon>
        <taxon>Pseudomonadati</taxon>
        <taxon>Spirochaetota</taxon>
        <taxon>Spirochaetia</taxon>
        <taxon>Spirochaetales</taxon>
        <taxon>Treponemataceae</taxon>
        <taxon>Treponema</taxon>
    </lineage>
</organism>
<dbReference type="InterPro" id="IPR058240">
    <property type="entry name" value="rSAM_sf"/>
</dbReference>
<dbReference type="Proteomes" id="UP000042527">
    <property type="component" value="Unassembled WGS sequence"/>
</dbReference>
<dbReference type="RefSeq" id="WP_044634795.1">
    <property type="nucleotide sequence ID" value="NZ_CDNC01000025.1"/>
</dbReference>
<dbReference type="AlphaFoldDB" id="A0A0B7GV53"/>
<gene>
    <name evidence="1" type="ORF">TPHV1_310022</name>
</gene>
<dbReference type="NCBIfam" id="NF045502">
    <property type="entry name" value="variant_rSAM"/>
    <property type="match status" value="1"/>
</dbReference>
<dbReference type="SUPFAM" id="SSF102114">
    <property type="entry name" value="Radical SAM enzymes"/>
    <property type="match status" value="1"/>
</dbReference>
<accession>A0A0B7GV53</accession>